<keyword evidence="1" id="KW-0812">Transmembrane</keyword>
<dbReference type="AlphaFoldDB" id="A0AAD4R201"/>
<protein>
    <submittedName>
        <fullName evidence="2">Uncharacterized protein</fullName>
    </submittedName>
</protein>
<accession>A0AAD4R201</accession>
<evidence type="ECO:0000313" key="2">
    <source>
        <dbReference type="EMBL" id="KAI1704331.1"/>
    </source>
</evidence>
<dbReference type="EMBL" id="JAKKPZ010000069">
    <property type="protein sequence ID" value="KAI1704331.1"/>
    <property type="molecule type" value="Genomic_DNA"/>
</dbReference>
<dbReference type="Proteomes" id="UP001201812">
    <property type="component" value="Unassembled WGS sequence"/>
</dbReference>
<proteinExistence type="predicted"/>
<keyword evidence="1" id="KW-0472">Membrane</keyword>
<feature type="transmembrane region" description="Helical" evidence="1">
    <location>
        <begin position="80"/>
        <end position="105"/>
    </location>
</feature>
<evidence type="ECO:0000256" key="1">
    <source>
        <dbReference type="SAM" id="Phobius"/>
    </source>
</evidence>
<keyword evidence="1" id="KW-1133">Transmembrane helix</keyword>
<organism evidence="2 3">
    <name type="scientific">Ditylenchus destructor</name>
    <dbReference type="NCBI Taxonomy" id="166010"/>
    <lineage>
        <taxon>Eukaryota</taxon>
        <taxon>Metazoa</taxon>
        <taxon>Ecdysozoa</taxon>
        <taxon>Nematoda</taxon>
        <taxon>Chromadorea</taxon>
        <taxon>Rhabditida</taxon>
        <taxon>Tylenchina</taxon>
        <taxon>Tylenchomorpha</taxon>
        <taxon>Sphaerularioidea</taxon>
        <taxon>Anguinidae</taxon>
        <taxon>Anguininae</taxon>
        <taxon>Ditylenchus</taxon>
    </lineage>
</organism>
<sequence length="235" mass="26581">MVPIYIIGVYAMLRLPLDVLKAQNCQSAGCVDLLSNKNMIYRDIIITYAKITVSAINILLMFYFLWLLHRTSSDKMNDRLVKITIIVDVALDSVPILIYRIFFIYGSDSIVAIYMGQSVGFLFVLRMAVCAIIYWIILLKTWYRGTESSVSEVSMKVGQSRAKGDIPDLSRACTAPEPLEQVCPVRAAEGREVPLTKPRCRWAQVQMPQVQMVTYVPNNMAAYMPRSSSMRVSAF</sequence>
<comment type="caution">
    <text evidence="2">The sequence shown here is derived from an EMBL/GenBank/DDBJ whole genome shotgun (WGS) entry which is preliminary data.</text>
</comment>
<feature type="transmembrane region" description="Helical" evidence="1">
    <location>
        <begin position="111"/>
        <end position="137"/>
    </location>
</feature>
<gene>
    <name evidence="2" type="ORF">DdX_14328</name>
</gene>
<reference evidence="2" key="1">
    <citation type="submission" date="2022-01" db="EMBL/GenBank/DDBJ databases">
        <title>Genome Sequence Resource for Two Populations of Ditylenchus destructor, the Migratory Endoparasitic Phytonematode.</title>
        <authorList>
            <person name="Zhang H."/>
            <person name="Lin R."/>
            <person name="Xie B."/>
        </authorList>
    </citation>
    <scope>NUCLEOTIDE SEQUENCE</scope>
    <source>
        <strain evidence="2">BazhouSP</strain>
    </source>
</reference>
<evidence type="ECO:0000313" key="3">
    <source>
        <dbReference type="Proteomes" id="UP001201812"/>
    </source>
</evidence>
<keyword evidence="3" id="KW-1185">Reference proteome</keyword>
<name>A0AAD4R201_9BILA</name>
<feature type="transmembrane region" description="Helical" evidence="1">
    <location>
        <begin position="45"/>
        <end position="68"/>
    </location>
</feature>